<keyword evidence="3" id="KW-1185">Reference proteome</keyword>
<accession>A0ABZ1ZT19</accession>
<sequence>MSAAEVYPNRGGVGTYYQDDHQEHRQAAPTHIRSRGERGAHGGPGGAAISYGSRTATTRLWRTGDADGLAGLCAGKHKRWGRICVLPDGHETSVEEPHWGRNSEGRPVTWVGSAPDDPARRSGKQVAGGDWSAARAESYAPGQR</sequence>
<feature type="region of interest" description="Disordered" evidence="1">
    <location>
        <begin position="91"/>
        <end position="144"/>
    </location>
</feature>
<protein>
    <submittedName>
        <fullName evidence="2">Uncharacterized protein</fullName>
    </submittedName>
</protein>
<dbReference type="RefSeq" id="WP_329359740.1">
    <property type="nucleotide sequence ID" value="NZ_CP109490.1"/>
</dbReference>
<evidence type="ECO:0000313" key="3">
    <source>
        <dbReference type="Proteomes" id="UP001431926"/>
    </source>
</evidence>
<proteinExistence type="predicted"/>
<name>A0ABZ1ZT19_STRAQ</name>
<dbReference type="EMBL" id="CP109491">
    <property type="protein sequence ID" value="WUX41743.1"/>
    <property type="molecule type" value="Genomic_DNA"/>
</dbReference>
<feature type="compositionally biased region" description="Basic and acidic residues" evidence="1">
    <location>
        <begin position="91"/>
        <end position="104"/>
    </location>
</feature>
<organism evidence="2 3">
    <name type="scientific">Streptomyces anulatus</name>
    <name type="common">Streptomyces chrysomallus</name>
    <dbReference type="NCBI Taxonomy" id="1892"/>
    <lineage>
        <taxon>Bacteria</taxon>
        <taxon>Bacillati</taxon>
        <taxon>Actinomycetota</taxon>
        <taxon>Actinomycetes</taxon>
        <taxon>Kitasatosporales</taxon>
        <taxon>Streptomycetaceae</taxon>
        <taxon>Streptomyces</taxon>
    </lineage>
</organism>
<evidence type="ECO:0000256" key="1">
    <source>
        <dbReference type="SAM" id="MobiDB-lite"/>
    </source>
</evidence>
<reference evidence="2" key="1">
    <citation type="submission" date="2022-10" db="EMBL/GenBank/DDBJ databases">
        <title>The complete genomes of actinobacterial strains from the NBC collection.</title>
        <authorList>
            <person name="Joergensen T.S."/>
            <person name="Alvarez Arevalo M."/>
            <person name="Sterndorff E.B."/>
            <person name="Faurdal D."/>
            <person name="Vuksanovic O."/>
            <person name="Mourched A.-S."/>
            <person name="Charusanti P."/>
            <person name="Shaw S."/>
            <person name="Blin K."/>
            <person name="Weber T."/>
        </authorList>
    </citation>
    <scope>NUCLEOTIDE SEQUENCE</scope>
    <source>
        <strain evidence="2">NBC_01436</strain>
    </source>
</reference>
<evidence type="ECO:0000313" key="2">
    <source>
        <dbReference type="EMBL" id="WUX41743.1"/>
    </source>
</evidence>
<dbReference type="Proteomes" id="UP001431926">
    <property type="component" value="Chromosome"/>
</dbReference>
<gene>
    <name evidence="2" type="ORF">OG367_38385</name>
</gene>
<feature type="region of interest" description="Disordered" evidence="1">
    <location>
        <begin position="1"/>
        <end position="51"/>
    </location>
</feature>